<dbReference type="RefSeq" id="WP_245700306.1">
    <property type="nucleotide sequence ID" value="NZ_LVJH01000070.1"/>
</dbReference>
<name>A0A168DF96_9BACL</name>
<accession>A0A168DF96</accession>
<reference evidence="2 3" key="1">
    <citation type="submission" date="2016-03" db="EMBL/GenBank/DDBJ databases">
        <title>Draft genome sequence of Paenibacillus glacialis DSM 22343.</title>
        <authorList>
            <person name="Shin S.-K."/>
            <person name="Yi H."/>
        </authorList>
    </citation>
    <scope>NUCLEOTIDE SEQUENCE [LARGE SCALE GENOMIC DNA]</scope>
    <source>
        <strain evidence="2 3">DSM 22343</strain>
    </source>
</reference>
<feature type="region of interest" description="Disordered" evidence="1">
    <location>
        <begin position="188"/>
        <end position="295"/>
    </location>
</feature>
<evidence type="ECO:0000313" key="2">
    <source>
        <dbReference type="EMBL" id="OAB34144.1"/>
    </source>
</evidence>
<dbReference type="Proteomes" id="UP000076967">
    <property type="component" value="Unassembled WGS sequence"/>
</dbReference>
<gene>
    <name evidence="2" type="ORF">PGLA_24935</name>
</gene>
<evidence type="ECO:0000313" key="3">
    <source>
        <dbReference type="Proteomes" id="UP000076967"/>
    </source>
</evidence>
<organism evidence="2 3">
    <name type="scientific">Paenibacillus glacialis</name>
    <dbReference type="NCBI Taxonomy" id="494026"/>
    <lineage>
        <taxon>Bacteria</taxon>
        <taxon>Bacillati</taxon>
        <taxon>Bacillota</taxon>
        <taxon>Bacilli</taxon>
        <taxon>Bacillales</taxon>
        <taxon>Paenibacillaceae</taxon>
        <taxon>Paenibacillus</taxon>
    </lineage>
</organism>
<proteinExistence type="predicted"/>
<evidence type="ECO:0000256" key="1">
    <source>
        <dbReference type="SAM" id="MobiDB-lite"/>
    </source>
</evidence>
<feature type="compositionally biased region" description="Acidic residues" evidence="1">
    <location>
        <begin position="218"/>
        <end position="227"/>
    </location>
</feature>
<protein>
    <recommendedName>
        <fullName evidence="4">2-methylcitrate dehydratase</fullName>
    </recommendedName>
</protein>
<dbReference type="EMBL" id="LVJH01000070">
    <property type="protein sequence ID" value="OAB34144.1"/>
    <property type="molecule type" value="Genomic_DNA"/>
</dbReference>
<dbReference type="STRING" id="494026.PGLA_24935"/>
<keyword evidence="3" id="KW-1185">Reference proteome</keyword>
<evidence type="ECO:0008006" key="4">
    <source>
        <dbReference type="Google" id="ProtNLM"/>
    </source>
</evidence>
<dbReference type="AlphaFoldDB" id="A0A168DF96"/>
<feature type="compositionally biased region" description="Polar residues" evidence="1">
    <location>
        <begin position="275"/>
        <end position="290"/>
    </location>
</feature>
<comment type="caution">
    <text evidence="2">The sequence shown here is derived from an EMBL/GenBank/DDBJ whole genome shotgun (WGS) entry which is preliminary data.</text>
</comment>
<sequence>MSFINFKGTLKKINLKSAEETEVTISIPAYVLDGQYNTLQSMLEQQVIGGLDSQVVTYKVMKNAMTGKPITRYAINSSGVVTVAKPEGEQLSLDLGLPAERIETKEEAATIDLNIINDFILSGMAPHYDDLNHDFLEITERLNEGDTYLKLAGEEDMGVGIFVMMVDEYRKRVAPLAAKWDEWRKGKVQAEPTAKDDHNTKVENAPGVEDKNGAGDTPAEENPENAESEVKTEPATEDGSDIPDQTHEGDGSSGNKELDFEDPIGLNGEDKYNDGAQSSGNGESNEQDSSGADPAVVVIDKDELEHYILTNRPTFEDIPFDFPSLLKQRKEDGKTWMDISRETGVPSTQISSKYSAYKKRVTQMMKDGGAA</sequence>